<comment type="caution">
    <text evidence="1">The sequence shown here is derived from an EMBL/GenBank/DDBJ whole genome shotgun (WGS) entry which is preliminary data.</text>
</comment>
<evidence type="ECO:0000313" key="2">
    <source>
        <dbReference type="Proteomes" id="UP000245207"/>
    </source>
</evidence>
<name>A0A2U1P1U6_ARTAN</name>
<reference evidence="1 2" key="1">
    <citation type="journal article" date="2018" name="Mol. Plant">
        <title>The genome of Artemisia annua provides insight into the evolution of Asteraceae family and artemisinin biosynthesis.</title>
        <authorList>
            <person name="Shen Q."/>
            <person name="Zhang L."/>
            <person name="Liao Z."/>
            <person name="Wang S."/>
            <person name="Yan T."/>
            <person name="Shi P."/>
            <person name="Liu M."/>
            <person name="Fu X."/>
            <person name="Pan Q."/>
            <person name="Wang Y."/>
            <person name="Lv Z."/>
            <person name="Lu X."/>
            <person name="Zhang F."/>
            <person name="Jiang W."/>
            <person name="Ma Y."/>
            <person name="Chen M."/>
            <person name="Hao X."/>
            <person name="Li L."/>
            <person name="Tang Y."/>
            <person name="Lv G."/>
            <person name="Zhou Y."/>
            <person name="Sun X."/>
            <person name="Brodelius P.E."/>
            <person name="Rose J.K.C."/>
            <person name="Tang K."/>
        </authorList>
    </citation>
    <scope>NUCLEOTIDE SEQUENCE [LARGE SCALE GENOMIC DNA]</scope>
    <source>
        <strain evidence="2">cv. Huhao1</strain>
        <tissue evidence="1">Leaf</tissue>
    </source>
</reference>
<accession>A0A2U1P1U6</accession>
<dbReference type="AlphaFoldDB" id="A0A2U1P1U6"/>
<organism evidence="1 2">
    <name type="scientific">Artemisia annua</name>
    <name type="common">Sweet wormwood</name>
    <dbReference type="NCBI Taxonomy" id="35608"/>
    <lineage>
        <taxon>Eukaryota</taxon>
        <taxon>Viridiplantae</taxon>
        <taxon>Streptophyta</taxon>
        <taxon>Embryophyta</taxon>
        <taxon>Tracheophyta</taxon>
        <taxon>Spermatophyta</taxon>
        <taxon>Magnoliopsida</taxon>
        <taxon>eudicotyledons</taxon>
        <taxon>Gunneridae</taxon>
        <taxon>Pentapetalae</taxon>
        <taxon>asterids</taxon>
        <taxon>campanulids</taxon>
        <taxon>Asterales</taxon>
        <taxon>Asteraceae</taxon>
        <taxon>Asteroideae</taxon>
        <taxon>Anthemideae</taxon>
        <taxon>Artemisiinae</taxon>
        <taxon>Artemisia</taxon>
    </lineage>
</organism>
<protein>
    <submittedName>
        <fullName evidence="1">JAB1/Mov34/MPN/PAD-1</fullName>
    </submittedName>
</protein>
<dbReference type="STRING" id="35608.A0A2U1P1U6"/>
<dbReference type="Proteomes" id="UP000245207">
    <property type="component" value="Unassembled WGS sequence"/>
</dbReference>
<proteinExistence type="predicted"/>
<dbReference type="OrthoDB" id="3640at2759"/>
<evidence type="ECO:0000313" key="1">
    <source>
        <dbReference type="EMBL" id="PWA79729.1"/>
    </source>
</evidence>
<dbReference type="EMBL" id="PKPP01001816">
    <property type="protein sequence ID" value="PWA79729.1"/>
    <property type="molecule type" value="Genomic_DNA"/>
</dbReference>
<keyword evidence="2" id="KW-1185">Reference proteome</keyword>
<gene>
    <name evidence="1" type="ORF">CTI12_AA203040</name>
</gene>
<sequence length="177" mass="19897">MVFAVSDQVQYTTYDLSSSDQLRTVQYKTYDLRSSDYLRSVSLQNSAYPNLPLKLALQLSAQSDILSIKDSDSGVDTMDSVLSLDEGRWSRLAAEDVFSQFDVDDFLSGNIRQPSPPVLARLQLEYTYISTAQVVYPLPGPANLFQDDAHTTTTYQHLHIIYASKEILGSSLQRMKL</sequence>